<keyword evidence="3" id="KW-1185">Reference proteome</keyword>
<comment type="caution">
    <text evidence="2">The sequence shown here is derived from an EMBL/GenBank/DDBJ whole genome shotgun (WGS) entry which is preliminary data.</text>
</comment>
<accession>A0A6V8SJ11</accession>
<gene>
    <name evidence="2" type="ORF">bsdtw1_03052</name>
</gene>
<keyword evidence="1" id="KW-1133">Transmembrane helix</keyword>
<sequence length="34" mass="3866">MKIKSFIPPEVTITVIIGLIVLLISDFLLKLYFS</sequence>
<reference evidence="2 3" key="1">
    <citation type="submission" date="2020-07" db="EMBL/GenBank/DDBJ databases">
        <title>A new beta-1,3-glucan-decomposing anaerobic bacterium isolated from anoxic soil subjected to biological soil disinfestation.</title>
        <authorList>
            <person name="Ueki A."/>
            <person name="Tonouchi A."/>
        </authorList>
    </citation>
    <scope>NUCLEOTIDE SEQUENCE [LARGE SCALE GENOMIC DNA]</scope>
    <source>
        <strain evidence="2 3">TW1</strain>
    </source>
</reference>
<dbReference type="Proteomes" id="UP000580568">
    <property type="component" value="Unassembled WGS sequence"/>
</dbReference>
<protein>
    <submittedName>
        <fullName evidence="2">Uncharacterized protein</fullName>
    </submittedName>
</protein>
<evidence type="ECO:0000313" key="2">
    <source>
        <dbReference type="EMBL" id="GFP76940.1"/>
    </source>
</evidence>
<evidence type="ECO:0000256" key="1">
    <source>
        <dbReference type="SAM" id="Phobius"/>
    </source>
</evidence>
<organism evidence="2 3">
    <name type="scientific">Clostridium fungisolvens</name>
    <dbReference type="NCBI Taxonomy" id="1604897"/>
    <lineage>
        <taxon>Bacteria</taxon>
        <taxon>Bacillati</taxon>
        <taxon>Bacillota</taxon>
        <taxon>Clostridia</taxon>
        <taxon>Eubacteriales</taxon>
        <taxon>Clostridiaceae</taxon>
        <taxon>Clostridium</taxon>
    </lineage>
</organism>
<name>A0A6V8SJ11_9CLOT</name>
<feature type="transmembrane region" description="Helical" evidence="1">
    <location>
        <begin position="12"/>
        <end position="33"/>
    </location>
</feature>
<evidence type="ECO:0000313" key="3">
    <source>
        <dbReference type="Proteomes" id="UP000580568"/>
    </source>
</evidence>
<dbReference type="AlphaFoldDB" id="A0A6V8SJ11"/>
<proteinExistence type="predicted"/>
<keyword evidence="1" id="KW-0472">Membrane</keyword>
<keyword evidence="1" id="KW-0812">Transmembrane</keyword>
<dbReference type="EMBL" id="BLZR01000001">
    <property type="protein sequence ID" value="GFP76940.1"/>
    <property type="molecule type" value="Genomic_DNA"/>
</dbReference>